<dbReference type="EMBL" id="VIKS01000009">
    <property type="protein sequence ID" value="TQV87191.1"/>
    <property type="molecule type" value="Genomic_DNA"/>
</dbReference>
<feature type="chain" id="PRO_5021997919" evidence="1">
    <location>
        <begin position="24"/>
        <end position="830"/>
    </location>
</feature>
<comment type="caution">
    <text evidence="2">The sequence shown here is derived from an EMBL/GenBank/DDBJ whole genome shotgun (WGS) entry which is preliminary data.</text>
</comment>
<reference evidence="2 3" key="1">
    <citation type="submission" date="2019-07" db="EMBL/GenBank/DDBJ databases">
        <title>Draft genome for Aliikangiella sp. M105.</title>
        <authorList>
            <person name="Wang G."/>
        </authorList>
    </citation>
    <scope>NUCLEOTIDE SEQUENCE [LARGE SCALE GENOMIC DNA]</scope>
    <source>
        <strain evidence="2 3">M105</strain>
    </source>
</reference>
<name>A0A545UCJ2_9GAMM</name>
<keyword evidence="3" id="KW-1185">Reference proteome</keyword>
<protein>
    <submittedName>
        <fullName evidence="2">DUF3108 domain-containing protein</fullName>
    </submittedName>
</protein>
<feature type="signal peptide" evidence="1">
    <location>
        <begin position="1"/>
        <end position="23"/>
    </location>
</feature>
<keyword evidence="1" id="KW-0732">Signal</keyword>
<sequence length="830" mass="91141">MFGLKMGSYFVAFFLMVALSACGGGGGGDSTPVGNGGTGTGVQKYHLAAFPINQSYRWEYTSTGSSTYFLTSQNIGGQTLSPLLHPSGVKEYFYANNQSLIYKGVYFPSISVSGAGTFSTNIILNDEVILFSENWQKGQTFNYSGKGEVNISPTYGKRSIDYTGAVSYLGREKINTPYKEFDAHRLAIRLNYTTTIDGQKITIDQSMELWLADWYGIVARSENGYTYYLENIANMPDQITFNATAGTSLELDPVVVTVNGNNTNLANSNTVVEYDSAEVDWLSFSVDSSTGYLQVTPNIEGLAPGEYSATLLVTDSEGFTTPVVVTFVVEVPTLTTPESLDIDVNAQTTEEELSLEFEMAHTGELLDWTIQTDSPWVSAIAVSNSVESGAVASLQVNKAALESLTNGEHIAEVSVTYSGQYVEETTVTFPFEMSFQLPTIKSLFPYVVYENEDVTTKLFGENLLGAELTLDGSVISEKDNEQDTVLGFKVPQLALGEYEVRLSNNLNLERGTKNLVIRSRPQISTGVFPISGTPRAIEYDPERHVFYLVMGGSLVVLTNDGNSWTEQVLRSNAHTLTLTTDGEELLVTTTACEVVHYDANTLSVLETTSNSDCYVEDRGLIHAFDDGSMLVGDTNQWPNLWAYPSYESVSGPSIHSPLSILSRDRSRMIYAGQPTITGSRDMYFYDSSTKEFTKINSQDPDTHYVPDMIGISAHGERMVHRTYVYDQNLSFIGNLQGASVHSLDNAIVSNRGDKAILFSYSTTSLSIYDIAGESGPFLKQRDIPLSKTVLTSVGDMWLTDDDKTLLVFGLRYNGSSQPFSYNLVTINLDE</sequence>
<dbReference type="OrthoDB" id="6384411at2"/>
<dbReference type="AlphaFoldDB" id="A0A545UCJ2"/>
<dbReference type="Gene3D" id="2.40.360.20">
    <property type="match status" value="1"/>
</dbReference>
<gene>
    <name evidence="2" type="ORF">FLL46_15420</name>
</gene>
<evidence type="ECO:0000313" key="3">
    <source>
        <dbReference type="Proteomes" id="UP000315439"/>
    </source>
</evidence>
<dbReference type="RefSeq" id="WP_142932218.1">
    <property type="nucleotide sequence ID" value="NZ_ML660165.1"/>
</dbReference>
<organism evidence="2 3">
    <name type="scientific">Aliikangiella coralliicola</name>
    <dbReference type="NCBI Taxonomy" id="2592383"/>
    <lineage>
        <taxon>Bacteria</taxon>
        <taxon>Pseudomonadati</taxon>
        <taxon>Pseudomonadota</taxon>
        <taxon>Gammaproteobacteria</taxon>
        <taxon>Oceanospirillales</taxon>
        <taxon>Pleioneaceae</taxon>
        <taxon>Aliikangiella</taxon>
    </lineage>
</organism>
<dbReference type="SUPFAM" id="SSF82171">
    <property type="entry name" value="DPP6 N-terminal domain-like"/>
    <property type="match status" value="1"/>
</dbReference>
<evidence type="ECO:0000256" key="1">
    <source>
        <dbReference type="SAM" id="SignalP"/>
    </source>
</evidence>
<accession>A0A545UCJ2</accession>
<evidence type="ECO:0000313" key="2">
    <source>
        <dbReference type="EMBL" id="TQV87191.1"/>
    </source>
</evidence>
<dbReference type="Proteomes" id="UP000315439">
    <property type="component" value="Unassembled WGS sequence"/>
</dbReference>
<dbReference type="PROSITE" id="PS51257">
    <property type="entry name" value="PROKAR_LIPOPROTEIN"/>
    <property type="match status" value="1"/>
</dbReference>
<proteinExistence type="predicted"/>